<dbReference type="OrthoDB" id="2370850at2759"/>
<feature type="non-terminal residue" evidence="2">
    <location>
        <position position="1"/>
    </location>
</feature>
<dbReference type="EMBL" id="CAJVPZ010051774">
    <property type="protein sequence ID" value="CAG8779598.1"/>
    <property type="molecule type" value="Genomic_DNA"/>
</dbReference>
<evidence type="ECO:0000256" key="1">
    <source>
        <dbReference type="SAM" id="MobiDB-lite"/>
    </source>
</evidence>
<name>A0A9N9JFE0_9GLOM</name>
<protein>
    <submittedName>
        <fullName evidence="2">11477_t:CDS:1</fullName>
    </submittedName>
</protein>
<comment type="caution">
    <text evidence="2">The sequence shown here is derived from an EMBL/GenBank/DDBJ whole genome shotgun (WGS) entry which is preliminary data.</text>
</comment>
<dbReference type="AlphaFoldDB" id="A0A9N9JFE0"/>
<gene>
    <name evidence="2" type="ORF">RFULGI_LOCUS15694</name>
</gene>
<sequence length="81" mass="9086">KYTTAIAQERLENPSDLTNSVNLPPVQHLDENELLNRLKDETKERQLVENYEMVGTVRGGVAANVKSAADKLENALKTQHK</sequence>
<reference evidence="2" key="1">
    <citation type="submission" date="2021-06" db="EMBL/GenBank/DDBJ databases">
        <authorList>
            <person name="Kallberg Y."/>
            <person name="Tangrot J."/>
            <person name="Rosling A."/>
        </authorList>
    </citation>
    <scope>NUCLEOTIDE SEQUENCE</scope>
    <source>
        <strain evidence="2">IN212</strain>
    </source>
</reference>
<keyword evidence="3" id="KW-1185">Reference proteome</keyword>
<proteinExistence type="predicted"/>
<evidence type="ECO:0000313" key="2">
    <source>
        <dbReference type="EMBL" id="CAG8779598.1"/>
    </source>
</evidence>
<feature type="region of interest" description="Disordered" evidence="1">
    <location>
        <begin position="1"/>
        <end position="24"/>
    </location>
</feature>
<organism evidence="2 3">
    <name type="scientific">Racocetra fulgida</name>
    <dbReference type="NCBI Taxonomy" id="60492"/>
    <lineage>
        <taxon>Eukaryota</taxon>
        <taxon>Fungi</taxon>
        <taxon>Fungi incertae sedis</taxon>
        <taxon>Mucoromycota</taxon>
        <taxon>Glomeromycotina</taxon>
        <taxon>Glomeromycetes</taxon>
        <taxon>Diversisporales</taxon>
        <taxon>Gigasporaceae</taxon>
        <taxon>Racocetra</taxon>
    </lineage>
</organism>
<evidence type="ECO:0000313" key="3">
    <source>
        <dbReference type="Proteomes" id="UP000789396"/>
    </source>
</evidence>
<dbReference type="Proteomes" id="UP000789396">
    <property type="component" value="Unassembled WGS sequence"/>
</dbReference>
<accession>A0A9N9JFE0</accession>